<proteinExistence type="predicted"/>
<accession>A0ABT7E469</accession>
<evidence type="ECO:0000259" key="1">
    <source>
        <dbReference type="Pfam" id="PF00668"/>
    </source>
</evidence>
<dbReference type="SUPFAM" id="SSF52777">
    <property type="entry name" value="CoA-dependent acyltransferases"/>
    <property type="match status" value="2"/>
</dbReference>
<feature type="non-terminal residue" evidence="2">
    <location>
        <position position="1"/>
    </location>
</feature>
<dbReference type="PANTHER" id="PTHR45527">
    <property type="entry name" value="NONRIBOSOMAL PEPTIDE SYNTHETASE"/>
    <property type="match status" value="1"/>
</dbReference>
<dbReference type="RefSeq" id="WP_284103404.1">
    <property type="nucleotide sequence ID" value="NZ_JARRAF010000129.1"/>
</dbReference>
<dbReference type="EMBL" id="JARRAF010000129">
    <property type="protein sequence ID" value="MDK2127091.1"/>
    <property type="molecule type" value="Genomic_DNA"/>
</dbReference>
<feature type="domain" description="Condensation" evidence="1">
    <location>
        <begin position="3"/>
        <end position="326"/>
    </location>
</feature>
<dbReference type="Pfam" id="PF00668">
    <property type="entry name" value="Condensation"/>
    <property type="match status" value="1"/>
</dbReference>
<dbReference type="InterPro" id="IPR023213">
    <property type="entry name" value="CAT-like_dom_sf"/>
</dbReference>
<name>A0ABT7E469_9NEIS</name>
<evidence type="ECO:0000313" key="2">
    <source>
        <dbReference type="EMBL" id="MDK2127091.1"/>
    </source>
</evidence>
<dbReference type="Gene3D" id="3.30.559.30">
    <property type="entry name" value="Nonribosomal peptide synthetase, condensation domain"/>
    <property type="match status" value="1"/>
</dbReference>
<sequence>PLSAQEARLYAQYRLYPDSLAYLLEMDFPLPAGIGAEAVAAALQGLLARHDILRTRYRVDREGIPYAEVQPELPVEQVLLDEARWQSVQAQAMALEHGPLLRGCLLQTDAGAQLRLQVHHILVDEPAMIILQQEFEQLLRGEPLPPVGLSYRRYALALAQARELPLWQTAQTFWQQTLQGLEFDPFGHGAVEAGGQMGSVGWTLSADEQAGARRLCASLNLTPATFFLALWGLVVARESGRSAFSISVANAYGSRQGLSTVGMFVALAPCAFRFGQGDQPFADYARQLADAQWQVMDQLFYPVEEVFPLLADDPRRFGSNPLLNIAYSYLEGAEADASHAPDFAIEAQGPLSLA</sequence>
<reference evidence="2" key="1">
    <citation type="submission" date="2023-03" db="EMBL/GenBank/DDBJ databases">
        <title>Chitinimonas shenzhenensis gen. nov., sp. nov., a novel member of family Burkholderiaceae isolated from activated sludge collected in Shen Zhen, China.</title>
        <authorList>
            <person name="Wang X."/>
        </authorList>
    </citation>
    <scope>NUCLEOTIDE SEQUENCE</scope>
    <source>
        <strain evidence="2">DQS-5</strain>
    </source>
</reference>
<keyword evidence="3" id="KW-1185">Reference proteome</keyword>
<comment type="caution">
    <text evidence="2">The sequence shown here is derived from an EMBL/GenBank/DDBJ whole genome shotgun (WGS) entry which is preliminary data.</text>
</comment>
<evidence type="ECO:0000313" key="3">
    <source>
        <dbReference type="Proteomes" id="UP001172778"/>
    </source>
</evidence>
<dbReference type="InterPro" id="IPR001242">
    <property type="entry name" value="Condensation_dom"/>
</dbReference>
<dbReference type="Proteomes" id="UP001172778">
    <property type="component" value="Unassembled WGS sequence"/>
</dbReference>
<gene>
    <name evidence="2" type="ORF">PZA18_23935</name>
</gene>
<feature type="non-terminal residue" evidence="2">
    <location>
        <position position="354"/>
    </location>
</feature>
<protein>
    <submittedName>
        <fullName evidence="2">Condensation domain-containing protein</fullName>
    </submittedName>
</protein>
<dbReference type="Gene3D" id="3.30.559.10">
    <property type="entry name" value="Chloramphenicol acetyltransferase-like domain"/>
    <property type="match status" value="1"/>
</dbReference>
<organism evidence="2 3">
    <name type="scientific">Parachitinimonas caeni</name>
    <dbReference type="NCBI Taxonomy" id="3031301"/>
    <lineage>
        <taxon>Bacteria</taxon>
        <taxon>Pseudomonadati</taxon>
        <taxon>Pseudomonadota</taxon>
        <taxon>Betaproteobacteria</taxon>
        <taxon>Neisseriales</taxon>
        <taxon>Chitinibacteraceae</taxon>
        <taxon>Parachitinimonas</taxon>
    </lineage>
</organism>
<dbReference type="PANTHER" id="PTHR45527:SF1">
    <property type="entry name" value="FATTY ACID SYNTHASE"/>
    <property type="match status" value="1"/>
</dbReference>